<evidence type="ECO:0000256" key="18">
    <source>
        <dbReference type="ARBA" id="ARBA00045740"/>
    </source>
</evidence>
<evidence type="ECO:0000256" key="15">
    <source>
        <dbReference type="ARBA" id="ARBA00034242"/>
    </source>
</evidence>
<reference evidence="22" key="3">
    <citation type="journal article" date="2014" name="Nature">
        <title>Elephant shark genome provides unique insights into gnathostome evolution.</title>
        <authorList>
            <consortium name="International Elephant Shark Genome Sequencing Consortium"/>
            <person name="Venkatesh B."/>
            <person name="Lee A.P."/>
            <person name="Ravi V."/>
            <person name="Maurya A.K."/>
            <person name="Lian M.M."/>
            <person name="Swann J.B."/>
            <person name="Ohta Y."/>
            <person name="Flajnik M.F."/>
            <person name="Sutoh Y."/>
            <person name="Kasahara M."/>
            <person name="Hoon S."/>
            <person name="Gangu V."/>
            <person name="Roy S.W."/>
            <person name="Irimia M."/>
            <person name="Korzh V."/>
            <person name="Kondrychyn I."/>
            <person name="Lim Z.W."/>
            <person name="Tay B.H."/>
            <person name="Tohari S."/>
            <person name="Kong K.W."/>
            <person name="Ho S."/>
            <person name="Lorente-Galdos B."/>
            <person name="Quilez J."/>
            <person name="Marques-Bonet T."/>
            <person name="Raney B.J."/>
            <person name="Ingham P.W."/>
            <person name="Tay A."/>
            <person name="Hillier L.W."/>
            <person name="Minx P."/>
            <person name="Boehm T."/>
            <person name="Wilson R.K."/>
            <person name="Brenner S."/>
            <person name="Warren W.C."/>
        </authorList>
    </citation>
    <scope>NUCLEOTIDE SEQUENCE [LARGE SCALE GENOMIC DNA]</scope>
</reference>
<evidence type="ECO:0000256" key="1">
    <source>
        <dbReference type="ARBA" id="ARBA00004155"/>
    </source>
</evidence>
<sequence length="220" mass="23289">MAHCDVMVNSDRSDWVLSEEEESKLLPGAVAESRGHGPGKPGGDTSTLGAVFIVVNAALGAGLLNFPYAFYMAGGVAAGIGLQMALLVFIVGGLLVLAHCSRLSGETTYQEVVRAVCGPVTGTICDILIVIYTFGTCILVAGGDTNSHWYSDRKFTISLTSILLILPLSIPKEIGFQRYARSVSSPPLTPPAPSFYIHFQKGTWKYTESATEGSVTEAIA</sequence>
<reference evidence="22" key="1">
    <citation type="journal article" date="2006" name="Science">
        <title>Ancient noncoding elements conserved in the human genome.</title>
        <authorList>
            <person name="Venkatesh B."/>
            <person name="Kirkness E.F."/>
            <person name="Loh Y.H."/>
            <person name="Halpern A.L."/>
            <person name="Lee A.P."/>
            <person name="Johnson J."/>
            <person name="Dandona N."/>
            <person name="Viswanathan L.D."/>
            <person name="Tay A."/>
            <person name="Venter J.C."/>
            <person name="Strausberg R.L."/>
            <person name="Brenner S."/>
        </authorList>
    </citation>
    <scope>NUCLEOTIDE SEQUENCE [LARGE SCALE GENOMIC DNA]</scope>
</reference>
<evidence type="ECO:0000256" key="10">
    <source>
        <dbReference type="ARBA" id="ARBA00023136"/>
    </source>
</evidence>
<dbReference type="Ensembl" id="ENSCMIT00000005031.1">
    <property type="protein sequence ID" value="ENSCMIP00000004852.1"/>
    <property type="gene ID" value="ENSCMIG00000002880.1"/>
</dbReference>
<comment type="subcellular location">
    <subcellularLocation>
        <location evidence="2">Cell projection</location>
        <location evidence="2">Axon</location>
    </subcellularLocation>
    <subcellularLocation>
        <location evidence="1">Lysosome membrane</location>
        <topology evidence="1">Multi-pass membrane protein</topology>
    </subcellularLocation>
</comment>
<comment type="catalytic activity">
    <reaction evidence="15">
        <text>L-glutamine(in) + Na(+)(in) = L-glutamine(out) + Na(+)(out)</text>
        <dbReference type="Rhea" id="RHEA:68236"/>
        <dbReference type="ChEBI" id="CHEBI:29101"/>
        <dbReference type="ChEBI" id="CHEBI:58359"/>
    </reaction>
</comment>
<feature type="transmembrane region" description="Helical" evidence="19">
    <location>
        <begin position="76"/>
        <end position="100"/>
    </location>
</feature>
<feature type="transmembrane region" description="Helical" evidence="19">
    <location>
        <begin position="48"/>
        <end position="70"/>
    </location>
</feature>
<comment type="similarity">
    <text evidence="3">Belongs to the amino acid/polyamine transporter 2 family.</text>
</comment>
<keyword evidence="13" id="KW-0966">Cell projection</keyword>
<evidence type="ECO:0000256" key="7">
    <source>
        <dbReference type="ARBA" id="ARBA00022989"/>
    </source>
</evidence>
<name>A0A4W3GNV5_CALMI</name>
<dbReference type="PANTHER" id="PTHR22950">
    <property type="entry name" value="AMINO ACID TRANSPORTER"/>
    <property type="match status" value="1"/>
</dbReference>
<evidence type="ECO:0000256" key="8">
    <source>
        <dbReference type="ARBA" id="ARBA00023053"/>
    </source>
</evidence>
<evidence type="ECO:0000313" key="21">
    <source>
        <dbReference type="Ensembl" id="ENSCMIP00000004852.1"/>
    </source>
</evidence>
<evidence type="ECO:0000256" key="9">
    <source>
        <dbReference type="ARBA" id="ARBA00023065"/>
    </source>
</evidence>
<evidence type="ECO:0000256" key="3">
    <source>
        <dbReference type="ARBA" id="ARBA00008066"/>
    </source>
</evidence>
<keyword evidence="22" id="KW-1185">Reference proteome</keyword>
<dbReference type="OMA" id="CHVGINS"/>
<dbReference type="GeneTree" id="ENSGT00940000158136"/>
<evidence type="ECO:0000256" key="19">
    <source>
        <dbReference type="SAM" id="Phobius"/>
    </source>
</evidence>
<organism evidence="21 22">
    <name type="scientific">Callorhinchus milii</name>
    <name type="common">Ghost shark</name>
    <dbReference type="NCBI Taxonomy" id="7868"/>
    <lineage>
        <taxon>Eukaryota</taxon>
        <taxon>Metazoa</taxon>
        <taxon>Chordata</taxon>
        <taxon>Craniata</taxon>
        <taxon>Vertebrata</taxon>
        <taxon>Chondrichthyes</taxon>
        <taxon>Holocephali</taxon>
        <taxon>Chimaeriformes</taxon>
        <taxon>Callorhinchidae</taxon>
        <taxon>Callorhinchus</taxon>
    </lineage>
</organism>
<evidence type="ECO:0000256" key="16">
    <source>
        <dbReference type="ARBA" id="ARBA00039331"/>
    </source>
</evidence>
<dbReference type="GO" id="GO:0006814">
    <property type="term" value="P:sodium ion transport"/>
    <property type="evidence" value="ECO:0007669"/>
    <property type="project" value="UniProtKB-KW"/>
</dbReference>
<reference evidence="21" key="4">
    <citation type="submission" date="2025-08" db="UniProtKB">
        <authorList>
            <consortium name="Ensembl"/>
        </authorList>
    </citation>
    <scope>IDENTIFICATION</scope>
</reference>
<comment type="function">
    <text evidence="18">Symporter that selectively cotransports sodium ions and amino acids, such as L-glutamine and L-asparagine from the lysosome into the cytoplasm and may participates in mTORC1 activation. The transport activity requires an acidic lysosomal lumen.</text>
</comment>
<evidence type="ECO:0000256" key="17">
    <source>
        <dbReference type="ARBA" id="ARBA00042869"/>
    </source>
</evidence>
<dbReference type="AlphaFoldDB" id="A0A4W3GNV5"/>
<keyword evidence="9" id="KW-0406">Ion transport</keyword>
<keyword evidence="8" id="KW-0915">Sodium</keyword>
<dbReference type="Pfam" id="PF01490">
    <property type="entry name" value="Aa_trans"/>
    <property type="match status" value="1"/>
</dbReference>
<evidence type="ECO:0000256" key="6">
    <source>
        <dbReference type="ARBA" id="ARBA00022970"/>
    </source>
</evidence>
<keyword evidence="6" id="KW-0029">Amino-acid transport</keyword>
<feature type="transmembrane region" description="Helical" evidence="19">
    <location>
        <begin position="112"/>
        <end position="135"/>
    </location>
</feature>
<keyword evidence="10 19" id="KW-0472">Membrane</keyword>
<evidence type="ECO:0000313" key="22">
    <source>
        <dbReference type="Proteomes" id="UP000314986"/>
    </source>
</evidence>
<evidence type="ECO:0000256" key="4">
    <source>
        <dbReference type="ARBA" id="ARBA00022448"/>
    </source>
</evidence>
<keyword evidence="5 19" id="KW-0812">Transmembrane</keyword>
<keyword evidence="4" id="KW-0813">Transport</keyword>
<evidence type="ECO:0000259" key="20">
    <source>
        <dbReference type="Pfam" id="PF01490"/>
    </source>
</evidence>
<keyword evidence="7 19" id="KW-1133">Transmembrane helix</keyword>
<evidence type="ECO:0000256" key="11">
    <source>
        <dbReference type="ARBA" id="ARBA00023201"/>
    </source>
</evidence>
<keyword evidence="11" id="KW-0739">Sodium transport</keyword>
<dbReference type="GO" id="GO:0030424">
    <property type="term" value="C:axon"/>
    <property type="evidence" value="ECO:0007669"/>
    <property type="project" value="UniProtKB-SubCell"/>
</dbReference>
<dbReference type="InParanoid" id="A0A4W3GNV5"/>
<protein>
    <recommendedName>
        <fullName evidence="16">Sodium-coupled neutral amino acid transporter 7</fullName>
    </recommendedName>
    <alternativeName>
        <fullName evidence="17">Solute carrier family 38 member 7</fullName>
    </alternativeName>
</protein>
<dbReference type="GO" id="GO:0015186">
    <property type="term" value="F:L-glutamine transmembrane transporter activity"/>
    <property type="evidence" value="ECO:0007669"/>
    <property type="project" value="TreeGrafter"/>
</dbReference>
<comment type="catalytic activity">
    <reaction evidence="14">
        <text>L-asparagine(in) + Na(+)(in) = L-asparagine(out) + Na(+)(out)</text>
        <dbReference type="Rhea" id="RHEA:71383"/>
        <dbReference type="ChEBI" id="CHEBI:29101"/>
        <dbReference type="ChEBI" id="CHEBI:58048"/>
    </reaction>
</comment>
<keyword evidence="12" id="KW-0458">Lysosome</keyword>
<reference evidence="21" key="5">
    <citation type="submission" date="2025-09" db="UniProtKB">
        <authorList>
            <consortium name="Ensembl"/>
        </authorList>
    </citation>
    <scope>IDENTIFICATION</scope>
</reference>
<evidence type="ECO:0000256" key="14">
    <source>
        <dbReference type="ARBA" id="ARBA00034241"/>
    </source>
</evidence>
<feature type="transmembrane region" description="Helical" evidence="19">
    <location>
        <begin position="155"/>
        <end position="171"/>
    </location>
</feature>
<dbReference type="PANTHER" id="PTHR22950:SF192">
    <property type="entry name" value="SODIUM-COUPLED NEUTRAL AMINO ACID TRANSPORTER 7"/>
    <property type="match status" value="1"/>
</dbReference>
<evidence type="ECO:0000256" key="5">
    <source>
        <dbReference type="ARBA" id="ARBA00022692"/>
    </source>
</evidence>
<dbReference type="GO" id="GO:0005765">
    <property type="term" value="C:lysosomal membrane"/>
    <property type="evidence" value="ECO:0007669"/>
    <property type="project" value="UniProtKB-SubCell"/>
</dbReference>
<evidence type="ECO:0000256" key="13">
    <source>
        <dbReference type="ARBA" id="ARBA00023273"/>
    </source>
</evidence>
<accession>A0A4W3GNV5</accession>
<evidence type="ECO:0000256" key="12">
    <source>
        <dbReference type="ARBA" id="ARBA00023228"/>
    </source>
</evidence>
<dbReference type="GO" id="GO:0015182">
    <property type="term" value="F:L-asparagine transmembrane transporter activity"/>
    <property type="evidence" value="ECO:0007669"/>
    <property type="project" value="TreeGrafter"/>
</dbReference>
<proteinExistence type="inferred from homology"/>
<dbReference type="STRING" id="7868.ENSCMIP00000004852"/>
<dbReference type="Proteomes" id="UP000314986">
    <property type="component" value="Unassembled WGS sequence"/>
</dbReference>
<dbReference type="InterPro" id="IPR013057">
    <property type="entry name" value="AA_transpt_TM"/>
</dbReference>
<reference evidence="22" key="2">
    <citation type="journal article" date="2007" name="PLoS Biol.">
        <title>Survey sequencing and comparative analysis of the elephant shark (Callorhinchus milii) genome.</title>
        <authorList>
            <person name="Venkatesh B."/>
            <person name="Kirkness E.F."/>
            <person name="Loh Y.H."/>
            <person name="Halpern A.L."/>
            <person name="Lee A.P."/>
            <person name="Johnson J."/>
            <person name="Dandona N."/>
            <person name="Viswanathan L.D."/>
            <person name="Tay A."/>
            <person name="Venter J.C."/>
            <person name="Strausberg R.L."/>
            <person name="Brenner S."/>
        </authorList>
    </citation>
    <scope>NUCLEOTIDE SEQUENCE [LARGE SCALE GENOMIC DNA]</scope>
</reference>
<feature type="domain" description="Amino acid transporter transmembrane" evidence="20">
    <location>
        <begin position="45"/>
        <end position="174"/>
    </location>
</feature>
<evidence type="ECO:0000256" key="2">
    <source>
        <dbReference type="ARBA" id="ARBA00004489"/>
    </source>
</evidence>